<reference evidence="2 3" key="1">
    <citation type="journal article" date="2022" name="Allergy">
        <title>Genome assembly and annotation of Periplaneta americana reveal a comprehensive cockroach allergen profile.</title>
        <authorList>
            <person name="Wang L."/>
            <person name="Xiong Q."/>
            <person name="Saelim N."/>
            <person name="Wang L."/>
            <person name="Nong W."/>
            <person name="Wan A.T."/>
            <person name="Shi M."/>
            <person name="Liu X."/>
            <person name="Cao Q."/>
            <person name="Hui J.H.L."/>
            <person name="Sookrung N."/>
            <person name="Leung T.F."/>
            <person name="Tungtrongchitr A."/>
            <person name="Tsui S.K.W."/>
        </authorList>
    </citation>
    <scope>NUCLEOTIDE SEQUENCE [LARGE SCALE GENOMIC DNA]</scope>
    <source>
        <strain evidence="2">PWHHKU_190912</strain>
    </source>
</reference>
<evidence type="ECO:0000313" key="2">
    <source>
        <dbReference type="EMBL" id="KAJ4438405.1"/>
    </source>
</evidence>
<gene>
    <name evidence="2" type="ORF">ANN_14350</name>
</gene>
<proteinExistence type="predicted"/>
<feature type="compositionally biased region" description="Polar residues" evidence="1">
    <location>
        <begin position="21"/>
        <end position="30"/>
    </location>
</feature>
<dbReference type="Proteomes" id="UP001148838">
    <property type="component" value="Unassembled WGS sequence"/>
</dbReference>
<sequence length="203" mass="23210">MVGLYKGSSYAVSQPPPHATFSPTPTLANQNAKPHCQAEVEVQSISKRVKLLPLYELKRSRKTLLSYETVLVSSRYRLLSLQNCLQLPLSARRLNLVELDIDGSYKKGGEYTQRREIEAFMPFEESERRVQAMLMQRWHGIQRDSKLRGNQFSCVAFQTINCPKTDLNLNSDTNMAQFMRQLGQEIMGQDDQFLSPSIAYISD</sequence>
<evidence type="ECO:0000256" key="1">
    <source>
        <dbReference type="SAM" id="MobiDB-lite"/>
    </source>
</evidence>
<evidence type="ECO:0000313" key="3">
    <source>
        <dbReference type="Proteomes" id="UP001148838"/>
    </source>
</evidence>
<comment type="caution">
    <text evidence="2">The sequence shown here is derived from an EMBL/GenBank/DDBJ whole genome shotgun (WGS) entry which is preliminary data.</text>
</comment>
<organism evidence="2 3">
    <name type="scientific">Periplaneta americana</name>
    <name type="common">American cockroach</name>
    <name type="synonym">Blatta americana</name>
    <dbReference type="NCBI Taxonomy" id="6978"/>
    <lineage>
        <taxon>Eukaryota</taxon>
        <taxon>Metazoa</taxon>
        <taxon>Ecdysozoa</taxon>
        <taxon>Arthropoda</taxon>
        <taxon>Hexapoda</taxon>
        <taxon>Insecta</taxon>
        <taxon>Pterygota</taxon>
        <taxon>Neoptera</taxon>
        <taxon>Polyneoptera</taxon>
        <taxon>Dictyoptera</taxon>
        <taxon>Blattodea</taxon>
        <taxon>Blattoidea</taxon>
        <taxon>Blattidae</taxon>
        <taxon>Blattinae</taxon>
        <taxon>Periplaneta</taxon>
    </lineage>
</organism>
<protein>
    <submittedName>
        <fullName evidence="2">Uncharacterized protein</fullName>
    </submittedName>
</protein>
<feature type="region of interest" description="Disordered" evidence="1">
    <location>
        <begin position="1"/>
        <end position="30"/>
    </location>
</feature>
<name>A0ABQ8SY71_PERAM</name>
<dbReference type="EMBL" id="JAJSOF020000019">
    <property type="protein sequence ID" value="KAJ4438405.1"/>
    <property type="molecule type" value="Genomic_DNA"/>
</dbReference>
<keyword evidence="3" id="KW-1185">Reference proteome</keyword>
<accession>A0ABQ8SY71</accession>